<dbReference type="RefSeq" id="WP_149814279.1">
    <property type="nucleotide sequence ID" value="NZ_VUKA01000036.1"/>
</dbReference>
<keyword evidence="1" id="KW-1133">Transmembrane helix</keyword>
<name>A0A5B2TB58_9PROT</name>
<dbReference type="Proteomes" id="UP000322110">
    <property type="component" value="Unassembled WGS sequence"/>
</dbReference>
<gene>
    <name evidence="2" type="ORF">F0Q34_20705</name>
</gene>
<evidence type="ECO:0000313" key="2">
    <source>
        <dbReference type="EMBL" id="KAA2211313.1"/>
    </source>
</evidence>
<keyword evidence="1" id="KW-0472">Membrane</keyword>
<dbReference type="AlphaFoldDB" id="A0A5B2TB58"/>
<dbReference type="EMBL" id="VUKA01000036">
    <property type="protein sequence ID" value="KAA2211313.1"/>
    <property type="molecule type" value="Genomic_DNA"/>
</dbReference>
<proteinExistence type="predicted"/>
<sequence>MPTVVARFRRAIDPLRHLVAFARYPGWLEIVIGVGGGVLWSILAFFSGVTLDERPGMYLTVFFTPFAYFWEMVGVLMAAIHGYMLAAENQRGRAWTVAATCAFWSHVTYSVSLQALARDLPIPMTAVATALLALISFVLTVRLWKGYS</sequence>
<protein>
    <submittedName>
        <fullName evidence="2">Uncharacterized protein</fullName>
    </submittedName>
</protein>
<evidence type="ECO:0000256" key="1">
    <source>
        <dbReference type="SAM" id="Phobius"/>
    </source>
</evidence>
<feature type="transmembrane region" description="Helical" evidence="1">
    <location>
        <begin position="26"/>
        <end position="46"/>
    </location>
</feature>
<feature type="transmembrane region" description="Helical" evidence="1">
    <location>
        <begin position="122"/>
        <end position="144"/>
    </location>
</feature>
<comment type="caution">
    <text evidence="2">The sequence shown here is derived from an EMBL/GenBank/DDBJ whole genome shotgun (WGS) entry which is preliminary data.</text>
</comment>
<evidence type="ECO:0000313" key="3">
    <source>
        <dbReference type="Proteomes" id="UP000322110"/>
    </source>
</evidence>
<feature type="transmembrane region" description="Helical" evidence="1">
    <location>
        <begin position="66"/>
        <end position="87"/>
    </location>
</feature>
<organism evidence="2 3">
    <name type="scientific">Teichococcus oryzae</name>
    <dbReference type="NCBI Taxonomy" id="1608942"/>
    <lineage>
        <taxon>Bacteria</taxon>
        <taxon>Pseudomonadati</taxon>
        <taxon>Pseudomonadota</taxon>
        <taxon>Alphaproteobacteria</taxon>
        <taxon>Acetobacterales</taxon>
        <taxon>Roseomonadaceae</taxon>
        <taxon>Roseomonas</taxon>
    </lineage>
</organism>
<keyword evidence="3" id="KW-1185">Reference proteome</keyword>
<keyword evidence="1" id="KW-0812">Transmembrane</keyword>
<reference evidence="2 3" key="1">
    <citation type="journal article" date="2015" name="Int. J. Syst. Evol. Microbiol.">
        <title>Roseomonas oryzae sp. nov., isolated from paddy rhizosphere soil.</title>
        <authorList>
            <person name="Ramaprasad E.V."/>
            <person name="Sasikala Ch."/>
            <person name="Ramana Ch.V."/>
        </authorList>
    </citation>
    <scope>NUCLEOTIDE SEQUENCE [LARGE SCALE GENOMIC DNA]</scope>
    <source>
        <strain evidence="2 3">KCTC 42542</strain>
    </source>
</reference>
<feature type="transmembrane region" description="Helical" evidence="1">
    <location>
        <begin position="94"/>
        <end position="116"/>
    </location>
</feature>
<accession>A0A5B2TB58</accession>